<proteinExistence type="predicted"/>
<reference evidence="1" key="1">
    <citation type="submission" date="2023-01" db="EMBL/GenBank/DDBJ databases">
        <title>Exploring GABA producing Bacteroides strains toward improving mental health.</title>
        <authorList>
            <person name="Yousuf B."/>
            <person name="Bouhlel N.E."/>
            <person name="Mottawea W."/>
            <person name="Hammami R."/>
        </authorList>
    </citation>
    <scope>NUCLEOTIDE SEQUENCE</scope>
    <source>
        <strain evidence="1">UO.H1047</strain>
    </source>
</reference>
<evidence type="ECO:0000313" key="2">
    <source>
        <dbReference type="Proteomes" id="UP001213646"/>
    </source>
</evidence>
<dbReference type="Proteomes" id="UP001213646">
    <property type="component" value="Unassembled WGS sequence"/>
</dbReference>
<name>A0AAW6I195_9BACT</name>
<dbReference type="EMBL" id="JAQPYX010000071">
    <property type="protein sequence ID" value="MDC7149377.1"/>
    <property type="molecule type" value="Genomic_DNA"/>
</dbReference>
<protein>
    <recommendedName>
        <fullName evidence="3">SusC/RagA family TonB-linked outer membrane protein</fullName>
    </recommendedName>
</protein>
<dbReference type="RefSeq" id="WP_272696374.1">
    <property type="nucleotide sequence ID" value="NZ_JAQPYW010000026.1"/>
</dbReference>
<evidence type="ECO:0008006" key="3">
    <source>
        <dbReference type="Google" id="ProtNLM"/>
    </source>
</evidence>
<sequence>MDGQRWLPAVDYWTPDNPTNNYPKADQSNGWDTYRSANGYQKGDHIKLQDVTVGYSFDKLLSKTFIKKARFYVQLRNVAYLYKATDFGIMPEAPDMNYTIPSSYNFGVNVTF</sequence>
<comment type="caution">
    <text evidence="1">The sequence shown here is derived from an EMBL/GenBank/DDBJ whole genome shotgun (WGS) entry which is preliminary data.</text>
</comment>
<gene>
    <name evidence="1" type="ORF">PQG89_08040</name>
</gene>
<dbReference type="AlphaFoldDB" id="A0AAW6I195"/>
<evidence type="ECO:0000313" key="1">
    <source>
        <dbReference type="EMBL" id="MDC7149377.1"/>
    </source>
</evidence>
<organism evidence="1 2">
    <name type="scientific">Parabacteroides johnsonii</name>
    <dbReference type="NCBI Taxonomy" id="387661"/>
    <lineage>
        <taxon>Bacteria</taxon>
        <taxon>Pseudomonadati</taxon>
        <taxon>Bacteroidota</taxon>
        <taxon>Bacteroidia</taxon>
        <taxon>Bacteroidales</taxon>
        <taxon>Tannerellaceae</taxon>
        <taxon>Parabacteroides</taxon>
    </lineage>
</organism>
<accession>A0AAW6I195</accession>